<dbReference type="PROSITE" id="PS50943">
    <property type="entry name" value="HTH_CROC1"/>
    <property type="match status" value="1"/>
</dbReference>
<dbReference type="EMBL" id="CP010401">
    <property type="protein sequence ID" value="ALE03490.1"/>
    <property type="molecule type" value="Genomic_DNA"/>
</dbReference>
<organism evidence="2 4">
    <name type="scientific">Bartonella ancashensis</name>
    <dbReference type="NCBI Taxonomy" id="1318743"/>
    <lineage>
        <taxon>Bacteria</taxon>
        <taxon>Pseudomonadati</taxon>
        <taxon>Pseudomonadota</taxon>
        <taxon>Alphaproteobacteria</taxon>
        <taxon>Hyphomicrobiales</taxon>
        <taxon>Bartonellaceae</taxon>
        <taxon>Bartonella</taxon>
    </lineage>
</organism>
<dbReference type="Proteomes" id="UP000057213">
    <property type="component" value="Chromosome"/>
</dbReference>
<dbReference type="GO" id="GO:0003677">
    <property type="term" value="F:DNA binding"/>
    <property type="evidence" value="ECO:0007669"/>
    <property type="project" value="InterPro"/>
</dbReference>
<dbReference type="AlphaFoldDB" id="A0A0M3T2W1"/>
<dbReference type="Pfam" id="PF01381">
    <property type="entry name" value="HTH_3"/>
    <property type="match status" value="1"/>
</dbReference>
<keyword evidence="4" id="KW-1185">Reference proteome</keyword>
<dbReference type="SUPFAM" id="SSF47413">
    <property type="entry name" value="lambda repressor-like DNA-binding domains"/>
    <property type="match status" value="1"/>
</dbReference>
<dbReference type="InterPro" id="IPR010982">
    <property type="entry name" value="Lambda_DNA-bd_dom_sf"/>
</dbReference>
<dbReference type="OrthoDB" id="528805at2"/>
<dbReference type="Gene3D" id="1.10.260.40">
    <property type="entry name" value="lambda repressor-like DNA-binding domains"/>
    <property type="match status" value="1"/>
</dbReference>
<evidence type="ECO:0000259" key="1">
    <source>
        <dbReference type="PROSITE" id="PS50943"/>
    </source>
</evidence>
<proteinExistence type="predicted"/>
<evidence type="ECO:0000313" key="3">
    <source>
        <dbReference type="EMBL" id="ALE03490.1"/>
    </source>
</evidence>
<name>A0A0M3T2W1_9HYPH</name>
<dbReference type="InterPro" id="IPR001387">
    <property type="entry name" value="Cro/C1-type_HTH"/>
</dbReference>
<dbReference type="STRING" id="1318743.PU02_0611"/>
<reference evidence="2 4" key="1">
    <citation type="journal article" date="2015" name="Genome Announc.">
        <title>Complete Genome Sequence of Bartonella ancashensis Strain 20.00, Isolated from the Blood of a Patient with Verruga Peruana.</title>
        <authorList>
            <person name="Hang J."/>
            <person name="Mullins K.E."/>
            <person name="Clifford R.J."/>
            <person name="Onmus-Leone F."/>
            <person name="Yang Y."/>
            <person name="Jiang J."/>
            <person name="Leguia M."/>
            <person name="Kasper M.R."/>
            <person name="Maguina C."/>
            <person name="Lesho E.P."/>
            <person name="Jarman R.G."/>
            <person name="Richards A.L."/>
            <person name="Blazes D."/>
        </authorList>
    </citation>
    <scope>NUCLEOTIDE SEQUENCE [LARGE SCALE GENOMIC DNA]</scope>
    <source>
        <strain evidence="2 4">20.00</strain>
    </source>
</reference>
<dbReference type="SMART" id="SM00530">
    <property type="entry name" value="HTH_XRE"/>
    <property type="match status" value="1"/>
</dbReference>
<gene>
    <name evidence="2" type="ORF">PU02_0611</name>
    <name evidence="3" type="ORF">PU02_0676</name>
</gene>
<evidence type="ECO:0000313" key="4">
    <source>
        <dbReference type="Proteomes" id="UP000057213"/>
    </source>
</evidence>
<sequence>MSNLKFFRKKIGLSTKKLAELAETSQAQISRLESGHRKLTKEWAIRLAPHLAITPKQLMFAEQTANSLDEQIQNMLEHLSHDKKVKLLDFLSSFYQETEDC</sequence>
<dbReference type="EMBL" id="CP010401">
    <property type="protein sequence ID" value="ALE03425.1"/>
    <property type="molecule type" value="Genomic_DNA"/>
</dbReference>
<dbReference type="KEGG" id="banc:PU02_0676"/>
<dbReference type="KEGG" id="banc:PU02_0611"/>
<evidence type="ECO:0000313" key="2">
    <source>
        <dbReference type="EMBL" id="ALE03425.1"/>
    </source>
</evidence>
<protein>
    <recommendedName>
        <fullName evidence="1">HTH cro/C1-type domain-containing protein</fullName>
    </recommendedName>
</protein>
<accession>A0A0M3T2W1</accession>
<dbReference type="CDD" id="cd00093">
    <property type="entry name" value="HTH_XRE"/>
    <property type="match status" value="1"/>
</dbReference>
<feature type="domain" description="HTH cro/C1-type" evidence="1">
    <location>
        <begin position="4"/>
        <end position="58"/>
    </location>
</feature>
<dbReference type="PATRIC" id="fig|1318743.3.peg.625"/>